<feature type="transmembrane region" description="Helical" evidence="7">
    <location>
        <begin position="384"/>
        <end position="402"/>
    </location>
</feature>
<protein>
    <submittedName>
        <fullName evidence="9">Multiple sugar transport system permease protein</fullName>
    </submittedName>
</protein>
<evidence type="ECO:0000256" key="6">
    <source>
        <dbReference type="ARBA" id="ARBA00023136"/>
    </source>
</evidence>
<dbReference type="Proteomes" id="UP000245921">
    <property type="component" value="Unassembled WGS sequence"/>
</dbReference>
<dbReference type="PROSITE" id="PS50928">
    <property type="entry name" value="ABC_TM1"/>
    <property type="match status" value="1"/>
</dbReference>
<keyword evidence="5 7" id="KW-1133">Transmembrane helix</keyword>
<keyword evidence="3" id="KW-1003">Cell membrane</keyword>
<evidence type="ECO:0000256" key="4">
    <source>
        <dbReference type="ARBA" id="ARBA00022692"/>
    </source>
</evidence>
<keyword evidence="9" id="KW-0762">Sugar transport</keyword>
<dbReference type="PANTHER" id="PTHR43744:SF12">
    <property type="entry name" value="ABC TRANSPORTER PERMEASE PROTEIN MG189-RELATED"/>
    <property type="match status" value="1"/>
</dbReference>
<organism evidence="9 10">
    <name type="scientific">Oceanotoga teriensis</name>
    <dbReference type="NCBI Taxonomy" id="515440"/>
    <lineage>
        <taxon>Bacteria</taxon>
        <taxon>Thermotogati</taxon>
        <taxon>Thermotogota</taxon>
        <taxon>Thermotogae</taxon>
        <taxon>Petrotogales</taxon>
        <taxon>Petrotogaceae</taxon>
        <taxon>Oceanotoga</taxon>
    </lineage>
</organism>
<comment type="subcellular location">
    <subcellularLocation>
        <location evidence="1 7">Cell membrane</location>
        <topology evidence="1 7">Multi-pass membrane protein</topology>
    </subcellularLocation>
</comment>
<feature type="domain" description="ABC transmembrane type-1" evidence="8">
    <location>
        <begin position="213"/>
        <end position="402"/>
    </location>
</feature>
<comment type="similarity">
    <text evidence="7">Belongs to the binding-protein-dependent transport system permease family.</text>
</comment>
<evidence type="ECO:0000256" key="1">
    <source>
        <dbReference type="ARBA" id="ARBA00004651"/>
    </source>
</evidence>
<evidence type="ECO:0000256" key="5">
    <source>
        <dbReference type="ARBA" id="ARBA00022989"/>
    </source>
</evidence>
<evidence type="ECO:0000259" key="8">
    <source>
        <dbReference type="PROSITE" id="PS50928"/>
    </source>
</evidence>
<dbReference type="CDD" id="cd06261">
    <property type="entry name" value="TM_PBP2"/>
    <property type="match status" value="1"/>
</dbReference>
<accession>A0AA45HJC3</accession>
<evidence type="ECO:0000313" key="10">
    <source>
        <dbReference type="Proteomes" id="UP000245921"/>
    </source>
</evidence>
<feature type="transmembrane region" description="Helical" evidence="7">
    <location>
        <begin position="248"/>
        <end position="272"/>
    </location>
</feature>
<evidence type="ECO:0000256" key="7">
    <source>
        <dbReference type="RuleBase" id="RU363032"/>
    </source>
</evidence>
<evidence type="ECO:0000313" key="9">
    <source>
        <dbReference type="EMBL" id="PWJ95667.1"/>
    </source>
</evidence>
<dbReference type="SUPFAM" id="SSF161098">
    <property type="entry name" value="MetI-like"/>
    <property type="match status" value="1"/>
</dbReference>
<sequence>MNKSKGNKIIFIILCFLLFLSLLPLFLTVLTSIIPQGDLFHIVKEQNVLDFETSKMFLRTKMKTIGTKNYNIIQKEENKILELKSNGSKEFGIAAFTNDLNINQVKNISLYIDTNKKFDSLKVGLKDIDENNKIISLKKFQYDDEKKLMSFNLNYDDFNDIDLKHISQIQLIFIGDENFDYIVKMDNLNLKYKFPTFLNFKDVWEENDFARYMLNSGIISFFVVVANLLFCSMVAYAFARKQFRGKEILFAVILGTMMIPPQTKIIPIFMLMQKLNLIDTYRALIYPTLVTPFGIFLMRQYIEQLPKELDEAAYVDGANDFQIFRRIVLPLSGPAIAVLGINSFIGSWNSLYMPLVLTTSKEMRTVQVGLAMFSKLNQISWPKLMAASTIVGIPVIIIFLIFQKKIISGLTAGAVKS</sequence>
<dbReference type="AlphaFoldDB" id="A0AA45HJC3"/>
<feature type="transmembrane region" description="Helical" evidence="7">
    <location>
        <begin position="218"/>
        <end position="239"/>
    </location>
</feature>
<reference evidence="9 10" key="1">
    <citation type="submission" date="2018-05" db="EMBL/GenBank/DDBJ databases">
        <title>Genomic Encyclopedia of Type Strains, Phase IV (KMG-IV): sequencing the most valuable type-strain genomes for metagenomic binning, comparative biology and taxonomic classification.</title>
        <authorList>
            <person name="Goeker M."/>
        </authorList>
    </citation>
    <scope>NUCLEOTIDE SEQUENCE [LARGE SCALE GENOMIC DNA]</scope>
    <source>
        <strain evidence="9 10">DSM 24906</strain>
    </source>
</reference>
<dbReference type="InterPro" id="IPR000515">
    <property type="entry name" value="MetI-like"/>
</dbReference>
<evidence type="ECO:0000256" key="3">
    <source>
        <dbReference type="ARBA" id="ARBA00022475"/>
    </source>
</evidence>
<feature type="transmembrane region" description="Helical" evidence="7">
    <location>
        <begin position="284"/>
        <end position="302"/>
    </location>
</feature>
<gene>
    <name evidence="9" type="ORF">C7380_10482</name>
</gene>
<dbReference type="EMBL" id="QGGI01000004">
    <property type="protein sequence ID" value="PWJ95667.1"/>
    <property type="molecule type" value="Genomic_DNA"/>
</dbReference>
<dbReference type="PANTHER" id="PTHR43744">
    <property type="entry name" value="ABC TRANSPORTER PERMEASE PROTEIN MG189-RELATED-RELATED"/>
    <property type="match status" value="1"/>
</dbReference>
<dbReference type="Gene3D" id="1.10.3720.10">
    <property type="entry name" value="MetI-like"/>
    <property type="match status" value="1"/>
</dbReference>
<keyword evidence="4 7" id="KW-0812">Transmembrane</keyword>
<dbReference type="RefSeq" id="WP_109604202.1">
    <property type="nucleotide sequence ID" value="NZ_JAMHJO010000014.1"/>
</dbReference>
<keyword evidence="6 7" id="KW-0472">Membrane</keyword>
<comment type="caution">
    <text evidence="9">The sequence shown here is derived from an EMBL/GenBank/DDBJ whole genome shotgun (WGS) entry which is preliminary data.</text>
</comment>
<keyword evidence="2 7" id="KW-0813">Transport</keyword>
<name>A0AA45HJC3_9BACT</name>
<proteinExistence type="inferred from homology"/>
<dbReference type="InterPro" id="IPR035906">
    <property type="entry name" value="MetI-like_sf"/>
</dbReference>
<evidence type="ECO:0000256" key="2">
    <source>
        <dbReference type="ARBA" id="ARBA00022448"/>
    </source>
</evidence>
<dbReference type="GO" id="GO:0005886">
    <property type="term" value="C:plasma membrane"/>
    <property type="evidence" value="ECO:0007669"/>
    <property type="project" value="UniProtKB-SubCell"/>
</dbReference>
<dbReference type="Pfam" id="PF00528">
    <property type="entry name" value="BPD_transp_1"/>
    <property type="match status" value="1"/>
</dbReference>
<dbReference type="GO" id="GO:0055085">
    <property type="term" value="P:transmembrane transport"/>
    <property type="evidence" value="ECO:0007669"/>
    <property type="project" value="InterPro"/>
</dbReference>
<keyword evidence="10" id="KW-1185">Reference proteome</keyword>
<feature type="transmembrane region" description="Helical" evidence="7">
    <location>
        <begin position="323"/>
        <end position="345"/>
    </location>
</feature>